<evidence type="ECO:0000256" key="1">
    <source>
        <dbReference type="SAM" id="MobiDB-lite"/>
    </source>
</evidence>
<evidence type="ECO:0000313" key="2">
    <source>
        <dbReference type="Ensembl" id="ENSKMAP00000011776.1"/>
    </source>
</evidence>
<dbReference type="KEGG" id="kmr:108231158"/>
<dbReference type="CTD" id="799552"/>
<reference evidence="2" key="1">
    <citation type="submission" date="2025-08" db="UniProtKB">
        <authorList>
            <consortium name="Ensembl"/>
        </authorList>
    </citation>
    <scope>IDENTIFICATION</scope>
</reference>
<feature type="region of interest" description="Disordered" evidence="1">
    <location>
        <begin position="347"/>
        <end position="406"/>
    </location>
</feature>
<dbReference type="GeneID" id="108231158"/>
<feature type="compositionally biased region" description="Basic residues" evidence="1">
    <location>
        <begin position="185"/>
        <end position="198"/>
    </location>
</feature>
<dbReference type="RefSeq" id="XP_017263539.1">
    <property type="nucleotide sequence ID" value="XM_017408050.3"/>
</dbReference>
<dbReference type="GO" id="GO:0006355">
    <property type="term" value="P:regulation of DNA-templated transcription"/>
    <property type="evidence" value="ECO:0007669"/>
    <property type="project" value="InterPro"/>
</dbReference>
<feature type="compositionally biased region" description="Polar residues" evidence="1">
    <location>
        <begin position="124"/>
        <end position="141"/>
    </location>
</feature>
<keyword evidence="3" id="KW-1185">Reference proteome</keyword>
<evidence type="ECO:0000313" key="3">
    <source>
        <dbReference type="Proteomes" id="UP000264800"/>
    </source>
</evidence>
<dbReference type="OrthoDB" id="8943218at2759"/>
<organism evidence="2 3">
    <name type="scientific">Kryptolebias marmoratus</name>
    <name type="common">Mangrove killifish</name>
    <name type="synonym">Rivulus marmoratus</name>
    <dbReference type="NCBI Taxonomy" id="37003"/>
    <lineage>
        <taxon>Eukaryota</taxon>
        <taxon>Metazoa</taxon>
        <taxon>Chordata</taxon>
        <taxon>Craniata</taxon>
        <taxon>Vertebrata</taxon>
        <taxon>Euteleostomi</taxon>
        <taxon>Actinopterygii</taxon>
        <taxon>Neopterygii</taxon>
        <taxon>Teleostei</taxon>
        <taxon>Neoteleostei</taxon>
        <taxon>Acanthomorphata</taxon>
        <taxon>Ovalentaria</taxon>
        <taxon>Atherinomorphae</taxon>
        <taxon>Cyprinodontiformes</taxon>
        <taxon>Rivulidae</taxon>
        <taxon>Kryptolebias</taxon>
    </lineage>
</organism>
<feature type="compositionally biased region" description="Low complexity" evidence="1">
    <location>
        <begin position="392"/>
        <end position="402"/>
    </location>
</feature>
<dbReference type="AlphaFoldDB" id="A0A3Q3A617"/>
<dbReference type="InterPro" id="IPR043442">
    <property type="entry name" value="Perm1"/>
</dbReference>
<feature type="compositionally biased region" description="Basic and acidic residues" evidence="1">
    <location>
        <begin position="224"/>
        <end position="237"/>
    </location>
</feature>
<dbReference type="OMA" id="KGSIWCR"/>
<reference evidence="2" key="2">
    <citation type="submission" date="2025-09" db="UniProtKB">
        <authorList>
            <consortium name="Ensembl"/>
        </authorList>
    </citation>
    <scope>IDENTIFICATION</scope>
</reference>
<feature type="compositionally biased region" description="Polar residues" evidence="1">
    <location>
        <begin position="376"/>
        <end position="390"/>
    </location>
</feature>
<dbReference type="PANTHER" id="PTHR47282">
    <property type="entry name" value="PGC-1 AND ERR-INDUCED REGULATOR IN MUSCLE PROTEIN 1"/>
    <property type="match status" value="1"/>
</dbReference>
<feature type="compositionally biased region" description="Basic and acidic residues" evidence="1">
    <location>
        <begin position="520"/>
        <end position="533"/>
    </location>
</feature>
<proteinExistence type="predicted"/>
<dbReference type="Proteomes" id="UP000264800">
    <property type="component" value="Unplaced"/>
</dbReference>
<accession>A0A3Q3A617</accession>
<dbReference type="GO" id="GO:0005634">
    <property type="term" value="C:nucleus"/>
    <property type="evidence" value="ECO:0007669"/>
    <property type="project" value="TreeGrafter"/>
</dbReference>
<dbReference type="GO" id="GO:0014850">
    <property type="term" value="P:response to muscle activity"/>
    <property type="evidence" value="ECO:0007669"/>
    <property type="project" value="TreeGrafter"/>
</dbReference>
<feature type="compositionally biased region" description="Polar residues" evidence="1">
    <location>
        <begin position="49"/>
        <end position="72"/>
    </location>
</feature>
<dbReference type="PANTHER" id="PTHR47282:SF1">
    <property type="entry name" value="PGC-1 AND ERR-INDUCED REGULATOR IN MUSCLE PROTEIN 1"/>
    <property type="match status" value="1"/>
</dbReference>
<name>A0A3Q3A617_KRYMA</name>
<dbReference type="GeneTree" id="ENSGT00940000169508"/>
<feature type="region of interest" description="Disordered" evidence="1">
    <location>
        <begin position="185"/>
        <end position="248"/>
    </location>
</feature>
<dbReference type="Ensembl" id="ENSKMAT00000011955.1">
    <property type="protein sequence ID" value="ENSKMAP00000011776.1"/>
    <property type="gene ID" value="ENSKMAG00000008874.1"/>
</dbReference>
<feature type="region of interest" description="Disordered" evidence="1">
    <location>
        <begin position="34"/>
        <end position="167"/>
    </location>
</feature>
<dbReference type="GO" id="GO:0005737">
    <property type="term" value="C:cytoplasm"/>
    <property type="evidence" value="ECO:0007669"/>
    <property type="project" value="TreeGrafter"/>
</dbReference>
<feature type="compositionally biased region" description="Acidic residues" evidence="1">
    <location>
        <begin position="36"/>
        <end position="48"/>
    </location>
</feature>
<protein>
    <submittedName>
        <fullName evidence="2">Uncharacterized LOC108231158</fullName>
    </submittedName>
</protein>
<feature type="region of interest" description="Disordered" evidence="1">
    <location>
        <begin position="520"/>
        <end position="539"/>
    </location>
</feature>
<feature type="compositionally biased region" description="Basic and acidic residues" evidence="1">
    <location>
        <begin position="101"/>
        <end position="123"/>
    </location>
</feature>
<sequence>MDDFDHSIRIAENDWSSFCDESEECDLLWPSLACLDDSDLSDSGDPDQQETQRSPDGNSYTKLPERSNQSGAQGPEDDAAMSPKQGEMCVHGPGRNAITQETEREITEEIRGSDTNTPHKEPQNEQAKTLTQDGDVQTASDLRSAGETDLLSYSRAGLSEPEAAEGAEKERWFVTVNDNVARWRGRYTSGKKKRKPKKAHEGGHHGLLHGVLGRPEGSGGAKTNDNHQESEQGRARESNQSVGLRQYPSDEMKVDLAHTVKSLNRVPEDDDELLSVPSCDSEGRLSAAESVQEAQHRLQKGLHFQCSLSLTRDGVAENTGTRRAHGGQVSPQSAAAANCDCPSIVSPPRQTAAGMPGDSSTCEDDTRPDLSEARTVANSTSASACSQEDQLSPDLPLPADSPETYTQAAGQTKPVYAISAYWDEMKKLTINDILQVRNGSCSPSEPEQENAMPNPLNLRPPVDAADCSLSDSSLMDTSDAADSDYFTQPEESRSDCRSCKLLTSDFEEDYWHFVGASSDLSHEDDSSSSEGRETPVPIEDISGQCFDHQETQTLTLWPRKMYNVQPFNTEDLSILPLLSHGKSGLSPSRHRCLNPTYFLSHTDLLDAHHQMSFPEVVECFLTGSEANTESGSVIVYNPEEIFVARDLNSALASSFSPQASVEQPVPIFSCSNPTIREELPFPKQHRVFLRANWERDEEISPIRVVSHSLIGADPRESSAAAAAADVSGAHRWKGWLPIRKIHFLDKGGFCCRGSGVWVFPADGEEIQIRRENPTVRALGEGKVGPDSSQVFRRLEEQRETMWRTARDGMFSTVKQSDMCLVCIAFASWVLRSSDPEAADTWKAALLANVSALSAIQYLRQYMKKKSPPQHER</sequence>
<dbReference type="STRING" id="37003.ENSKMAP00000011776"/>